<protein>
    <recommendedName>
        <fullName evidence="3">2,4-dihydroxyhept-2-ene-1,7-dioic acid aldolase</fullName>
    </recommendedName>
</protein>
<comment type="caution">
    <text evidence="1">The sequence shown here is derived from an EMBL/GenBank/DDBJ whole genome shotgun (WGS) entry which is preliminary data.</text>
</comment>
<accession>A0A0F9ZQM5</accession>
<gene>
    <name evidence="1" type="ORF">UR38_C0010G0005</name>
</gene>
<evidence type="ECO:0000313" key="2">
    <source>
        <dbReference type="Proteomes" id="UP000033995"/>
    </source>
</evidence>
<dbReference type="InterPro" id="IPR011067">
    <property type="entry name" value="Plasmid_toxin/cell-grow_inhib"/>
</dbReference>
<dbReference type="InterPro" id="IPR003477">
    <property type="entry name" value="PemK-like"/>
</dbReference>
<proteinExistence type="predicted"/>
<name>A0A0F9ZQM5_9BACT</name>
<evidence type="ECO:0000313" key="1">
    <source>
        <dbReference type="EMBL" id="KKP46494.1"/>
    </source>
</evidence>
<dbReference type="GO" id="GO:0003677">
    <property type="term" value="F:DNA binding"/>
    <property type="evidence" value="ECO:0007669"/>
    <property type="project" value="InterPro"/>
</dbReference>
<dbReference type="AlphaFoldDB" id="A0A0F9ZQM5"/>
<dbReference type="EMBL" id="LBOZ01000010">
    <property type="protein sequence ID" value="KKP46494.1"/>
    <property type="molecule type" value="Genomic_DNA"/>
</dbReference>
<dbReference type="Pfam" id="PF02452">
    <property type="entry name" value="PemK_toxin"/>
    <property type="match status" value="1"/>
</dbReference>
<sequence length="154" mass="18007">MPAKVNKVYIENSVYIKEFDKWINKKKFIHNKQSLPPFFKERDIWWASIGINVGFEEDGKNDNFVRPVLIVKKFNNEIFLGVPLSTKLKDNKYYIQISVTDKTVSALISQLRVLSSRRIWNKLAELDKGDYSIVLTEIKNLFILPFLPKQEGRG</sequence>
<evidence type="ECO:0008006" key="3">
    <source>
        <dbReference type="Google" id="ProtNLM"/>
    </source>
</evidence>
<dbReference type="Proteomes" id="UP000033995">
    <property type="component" value="Unassembled WGS sequence"/>
</dbReference>
<dbReference type="Gene3D" id="2.30.30.110">
    <property type="match status" value="1"/>
</dbReference>
<reference evidence="1 2" key="1">
    <citation type="journal article" date="2015" name="Nature">
        <title>rRNA introns, odd ribosomes, and small enigmatic genomes across a large radiation of phyla.</title>
        <authorList>
            <person name="Brown C.T."/>
            <person name="Hug L.A."/>
            <person name="Thomas B.C."/>
            <person name="Sharon I."/>
            <person name="Castelle C.J."/>
            <person name="Singh A."/>
            <person name="Wilkins M.J."/>
            <person name="Williams K.H."/>
            <person name="Banfield J.F."/>
        </authorList>
    </citation>
    <scope>NUCLEOTIDE SEQUENCE [LARGE SCALE GENOMIC DNA]</scope>
</reference>
<dbReference type="SUPFAM" id="SSF50118">
    <property type="entry name" value="Cell growth inhibitor/plasmid maintenance toxic component"/>
    <property type="match status" value="1"/>
</dbReference>
<organism evidence="1 2">
    <name type="scientific">Candidatus Woesebacteria bacterium GW2011_GWA2_33_28</name>
    <dbReference type="NCBI Taxonomy" id="1618561"/>
    <lineage>
        <taxon>Bacteria</taxon>
        <taxon>Candidatus Woeseibacteriota</taxon>
    </lineage>
</organism>